<keyword evidence="1 6" id="KW-0699">rRNA-binding</keyword>
<evidence type="ECO:0000313" key="9">
    <source>
        <dbReference type="Proteomes" id="UP000231581"/>
    </source>
</evidence>
<dbReference type="EMBL" id="PCSZ01000026">
    <property type="protein sequence ID" value="PIP60822.1"/>
    <property type="molecule type" value="Genomic_DNA"/>
</dbReference>
<dbReference type="HAMAP" id="MF_00500">
    <property type="entry name" value="Ribosomal_bS20"/>
    <property type="match status" value="1"/>
</dbReference>
<evidence type="ECO:0000256" key="2">
    <source>
        <dbReference type="ARBA" id="ARBA00022884"/>
    </source>
</evidence>
<reference evidence="8 9" key="1">
    <citation type="submission" date="2017-09" db="EMBL/GenBank/DDBJ databases">
        <title>Depth-based differentiation of microbial function through sediment-hosted aquifers and enrichment of novel symbionts in the deep terrestrial subsurface.</title>
        <authorList>
            <person name="Probst A.J."/>
            <person name="Ladd B."/>
            <person name="Jarett J.K."/>
            <person name="Geller-Mcgrath D.E."/>
            <person name="Sieber C.M."/>
            <person name="Emerson J.B."/>
            <person name="Anantharaman K."/>
            <person name="Thomas B.C."/>
            <person name="Malmstrom R."/>
            <person name="Stieglmeier M."/>
            <person name="Klingl A."/>
            <person name="Woyke T."/>
            <person name="Ryan C.M."/>
            <person name="Banfield J.F."/>
        </authorList>
    </citation>
    <scope>NUCLEOTIDE SEQUENCE [LARGE SCALE GENOMIC DNA]</scope>
    <source>
        <strain evidence="8">CG22_combo_CG10-13_8_21_14_all_47_17</strain>
    </source>
</reference>
<evidence type="ECO:0000256" key="1">
    <source>
        <dbReference type="ARBA" id="ARBA00022730"/>
    </source>
</evidence>
<dbReference type="SUPFAM" id="SSF46992">
    <property type="entry name" value="Ribosomal protein S20"/>
    <property type="match status" value="1"/>
</dbReference>
<proteinExistence type="inferred from homology"/>
<dbReference type="GO" id="GO:0019843">
    <property type="term" value="F:rRNA binding"/>
    <property type="evidence" value="ECO:0007669"/>
    <property type="project" value="UniProtKB-UniRule"/>
</dbReference>
<evidence type="ECO:0000256" key="5">
    <source>
        <dbReference type="ARBA" id="ARBA00035136"/>
    </source>
</evidence>
<evidence type="ECO:0000256" key="6">
    <source>
        <dbReference type="HAMAP-Rule" id="MF_00500"/>
    </source>
</evidence>
<dbReference type="AlphaFoldDB" id="A0A2H0BT28"/>
<dbReference type="GO" id="GO:0006412">
    <property type="term" value="P:translation"/>
    <property type="evidence" value="ECO:0007669"/>
    <property type="project" value="UniProtKB-UniRule"/>
</dbReference>
<dbReference type="InterPro" id="IPR002583">
    <property type="entry name" value="Ribosomal_bS20"/>
</dbReference>
<dbReference type="GO" id="GO:1990904">
    <property type="term" value="C:ribonucleoprotein complex"/>
    <property type="evidence" value="ECO:0007669"/>
    <property type="project" value="UniProtKB-KW"/>
</dbReference>
<feature type="compositionally biased region" description="Basic residues" evidence="7">
    <location>
        <begin position="62"/>
        <end position="78"/>
    </location>
</feature>
<comment type="caution">
    <text evidence="8">The sequence shown here is derived from an EMBL/GenBank/DDBJ whole genome shotgun (WGS) entry which is preliminary data.</text>
</comment>
<feature type="region of interest" description="Disordered" evidence="7">
    <location>
        <begin position="62"/>
        <end position="87"/>
    </location>
</feature>
<sequence length="87" mass="9593">MPNKRSAIKELRKSTVRHAANSRMKTHVKSLTKQLKDAVTAGDKTQAAEIAKKLQQSVAKASKTHVFHKNKAQKKTSRAGKLVSAMK</sequence>
<keyword evidence="4 6" id="KW-0687">Ribonucleoprotein</keyword>
<comment type="similarity">
    <text evidence="6">Belongs to the bacterial ribosomal protein bS20 family.</text>
</comment>
<dbReference type="GO" id="GO:0003735">
    <property type="term" value="F:structural constituent of ribosome"/>
    <property type="evidence" value="ECO:0007669"/>
    <property type="project" value="InterPro"/>
</dbReference>
<name>A0A2H0BT28_9BACT</name>
<keyword evidence="2 6" id="KW-0694">RNA-binding</keyword>
<evidence type="ECO:0000256" key="7">
    <source>
        <dbReference type="SAM" id="MobiDB-lite"/>
    </source>
</evidence>
<evidence type="ECO:0000313" key="8">
    <source>
        <dbReference type="EMBL" id="PIP60822.1"/>
    </source>
</evidence>
<evidence type="ECO:0000256" key="4">
    <source>
        <dbReference type="ARBA" id="ARBA00023274"/>
    </source>
</evidence>
<evidence type="ECO:0000256" key="3">
    <source>
        <dbReference type="ARBA" id="ARBA00022980"/>
    </source>
</evidence>
<comment type="function">
    <text evidence="6">Binds directly to 16S ribosomal RNA.</text>
</comment>
<protein>
    <recommendedName>
        <fullName evidence="5 6">Small ribosomal subunit protein bS20</fullName>
    </recommendedName>
</protein>
<accession>A0A2H0BT28</accession>
<dbReference type="InterPro" id="IPR036510">
    <property type="entry name" value="Ribosomal_bS20_sf"/>
</dbReference>
<dbReference type="GO" id="GO:0005840">
    <property type="term" value="C:ribosome"/>
    <property type="evidence" value="ECO:0007669"/>
    <property type="project" value="UniProtKB-KW"/>
</dbReference>
<organism evidence="8 9">
    <name type="scientific">Candidatus Uhrbacteria bacterium CG22_combo_CG10-13_8_21_14_all_47_17</name>
    <dbReference type="NCBI Taxonomy" id="1975041"/>
    <lineage>
        <taxon>Bacteria</taxon>
        <taxon>Candidatus Uhriibacteriota</taxon>
    </lineage>
</organism>
<dbReference type="NCBIfam" id="TIGR00029">
    <property type="entry name" value="S20"/>
    <property type="match status" value="1"/>
</dbReference>
<dbReference type="Gene3D" id="1.20.58.110">
    <property type="entry name" value="Ribosomal protein S20"/>
    <property type="match status" value="1"/>
</dbReference>
<dbReference type="Proteomes" id="UP000231581">
    <property type="component" value="Unassembled WGS sequence"/>
</dbReference>
<gene>
    <name evidence="6" type="primary">rpsT</name>
    <name evidence="8" type="ORF">COX00_01090</name>
</gene>
<keyword evidence="3 6" id="KW-0689">Ribosomal protein</keyword>
<dbReference type="Pfam" id="PF01649">
    <property type="entry name" value="Ribosomal_S20p"/>
    <property type="match status" value="1"/>
</dbReference>